<keyword evidence="14" id="KW-1185">Reference proteome</keyword>
<dbReference type="AlphaFoldDB" id="A0A7W8G305"/>
<evidence type="ECO:0000313" key="14">
    <source>
        <dbReference type="Proteomes" id="UP000521199"/>
    </source>
</evidence>
<feature type="domain" description="CP-type G" evidence="12">
    <location>
        <begin position="105"/>
        <end position="264"/>
    </location>
</feature>
<dbReference type="PANTHER" id="PTHR32120">
    <property type="entry name" value="SMALL RIBOSOMAL SUBUNIT BIOGENESIS GTPASE RSGA"/>
    <property type="match status" value="1"/>
</dbReference>
<comment type="function">
    <text evidence="10">One of several proteins that assist in the late maturation steps of the functional core of the 30S ribosomal subunit. Helps release RbfA from mature subunits. May play a role in the assembly of ribosomal proteins into the subunit. Circularly permuted GTPase that catalyzes slow GTP hydrolysis, GTPase activity is stimulated by the 30S ribosomal subunit.</text>
</comment>
<comment type="caution">
    <text evidence="13">The sequence shown here is derived from an EMBL/GenBank/DDBJ whole genome shotgun (WGS) entry which is preliminary data.</text>
</comment>
<dbReference type="Gene3D" id="1.10.40.50">
    <property type="entry name" value="Probable gtpase engc, domain 3"/>
    <property type="match status" value="1"/>
</dbReference>
<evidence type="ECO:0000256" key="2">
    <source>
        <dbReference type="ARBA" id="ARBA00022517"/>
    </source>
</evidence>
<comment type="subunit">
    <text evidence="10">Monomer. Associates with 30S ribosomal subunit, binds 16S rRNA.</text>
</comment>
<dbReference type="RefSeq" id="WP_183961766.1">
    <property type="nucleotide sequence ID" value="NZ_JACHHP010000005.1"/>
</dbReference>
<dbReference type="SUPFAM" id="SSF52540">
    <property type="entry name" value="P-loop containing nucleoside triphosphate hydrolases"/>
    <property type="match status" value="1"/>
</dbReference>
<evidence type="ECO:0000259" key="12">
    <source>
        <dbReference type="PROSITE" id="PS51721"/>
    </source>
</evidence>
<dbReference type="GO" id="GO:0046872">
    <property type="term" value="F:metal ion binding"/>
    <property type="evidence" value="ECO:0007669"/>
    <property type="project" value="UniProtKB-KW"/>
</dbReference>
<dbReference type="InterPro" id="IPR030378">
    <property type="entry name" value="G_CP_dom"/>
</dbReference>
<feature type="binding site" evidence="10">
    <location>
        <position position="292"/>
    </location>
    <ligand>
        <name>Zn(2+)</name>
        <dbReference type="ChEBI" id="CHEBI:29105"/>
    </ligand>
</feature>
<dbReference type="CDD" id="cd01854">
    <property type="entry name" value="YjeQ_EngC"/>
    <property type="match status" value="1"/>
</dbReference>
<organism evidence="13 14">
    <name type="scientific">Chiayiivirga flava</name>
    <dbReference type="NCBI Taxonomy" id="659595"/>
    <lineage>
        <taxon>Bacteria</taxon>
        <taxon>Pseudomonadati</taxon>
        <taxon>Pseudomonadota</taxon>
        <taxon>Gammaproteobacteria</taxon>
        <taxon>Lysobacterales</taxon>
        <taxon>Lysobacteraceae</taxon>
        <taxon>Chiayiivirga</taxon>
    </lineage>
</organism>
<evidence type="ECO:0000256" key="10">
    <source>
        <dbReference type="HAMAP-Rule" id="MF_01820"/>
    </source>
</evidence>
<dbReference type="PANTHER" id="PTHR32120:SF10">
    <property type="entry name" value="SMALL RIBOSOMAL SUBUNIT BIOGENESIS GTPASE RSGA"/>
    <property type="match status" value="1"/>
</dbReference>
<comment type="subcellular location">
    <subcellularLocation>
        <location evidence="10">Cytoplasm</location>
    </subcellularLocation>
</comment>
<keyword evidence="9 10" id="KW-0342">GTP-binding</keyword>
<reference evidence="13 14" key="1">
    <citation type="submission" date="2020-08" db="EMBL/GenBank/DDBJ databases">
        <title>Genomic Encyclopedia of Type Strains, Phase IV (KMG-IV): sequencing the most valuable type-strain genomes for metagenomic binning, comparative biology and taxonomic classification.</title>
        <authorList>
            <person name="Goeker M."/>
        </authorList>
    </citation>
    <scope>NUCLEOTIDE SEQUENCE [LARGE SCALE GENOMIC DNA]</scope>
    <source>
        <strain evidence="13 14">DSM 24163</strain>
    </source>
</reference>
<dbReference type="InterPro" id="IPR010914">
    <property type="entry name" value="RsgA_GTPase_dom"/>
</dbReference>
<keyword evidence="7 10" id="KW-0862">Zinc</keyword>
<protein>
    <recommendedName>
        <fullName evidence="10">Small ribosomal subunit biogenesis GTPase RsgA</fullName>
        <ecNumber evidence="10">3.6.1.-</ecNumber>
    </recommendedName>
</protein>
<evidence type="ECO:0000256" key="4">
    <source>
        <dbReference type="ARBA" id="ARBA00022730"/>
    </source>
</evidence>
<evidence type="ECO:0000256" key="7">
    <source>
        <dbReference type="ARBA" id="ARBA00022833"/>
    </source>
</evidence>
<keyword evidence="2 10" id="KW-0690">Ribosome biogenesis</keyword>
<evidence type="ECO:0000259" key="11">
    <source>
        <dbReference type="PROSITE" id="PS50936"/>
    </source>
</evidence>
<keyword evidence="5 10" id="KW-0547">Nucleotide-binding</keyword>
<comment type="similarity">
    <text evidence="10">Belongs to the TRAFAC class YlqF/YawG GTPase family. RsgA subfamily.</text>
</comment>
<dbReference type="PROSITE" id="PS50936">
    <property type="entry name" value="ENGC_GTPASE"/>
    <property type="match status" value="1"/>
</dbReference>
<feature type="binding site" evidence="10">
    <location>
        <position position="287"/>
    </location>
    <ligand>
        <name>Zn(2+)</name>
        <dbReference type="ChEBI" id="CHEBI:29105"/>
    </ligand>
</feature>
<accession>A0A7W8G305</accession>
<evidence type="ECO:0000256" key="8">
    <source>
        <dbReference type="ARBA" id="ARBA00022884"/>
    </source>
</evidence>
<evidence type="ECO:0000256" key="6">
    <source>
        <dbReference type="ARBA" id="ARBA00022801"/>
    </source>
</evidence>
<feature type="binding site" evidence="10">
    <location>
        <begin position="153"/>
        <end position="156"/>
    </location>
    <ligand>
        <name>GTP</name>
        <dbReference type="ChEBI" id="CHEBI:37565"/>
    </ligand>
</feature>
<keyword evidence="3 10" id="KW-0479">Metal-binding</keyword>
<evidence type="ECO:0000313" key="13">
    <source>
        <dbReference type="EMBL" id="MBB5209225.1"/>
    </source>
</evidence>
<name>A0A7W8G305_9GAMM</name>
<keyword evidence="1 10" id="KW-0963">Cytoplasm</keyword>
<feature type="binding site" evidence="10">
    <location>
        <position position="300"/>
    </location>
    <ligand>
        <name>Zn(2+)</name>
        <dbReference type="ChEBI" id="CHEBI:29105"/>
    </ligand>
</feature>
<evidence type="ECO:0000256" key="9">
    <source>
        <dbReference type="ARBA" id="ARBA00023134"/>
    </source>
</evidence>
<feature type="binding site" evidence="10">
    <location>
        <position position="294"/>
    </location>
    <ligand>
        <name>Zn(2+)</name>
        <dbReference type="ChEBI" id="CHEBI:29105"/>
    </ligand>
</feature>
<dbReference type="GO" id="GO:0042274">
    <property type="term" value="P:ribosomal small subunit biogenesis"/>
    <property type="evidence" value="ECO:0007669"/>
    <property type="project" value="UniProtKB-UniRule"/>
</dbReference>
<evidence type="ECO:0000256" key="1">
    <source>
        <dbReference type="ARBA" id="ARBA00022490"/>
    </source>
</evidence>
<dbReference type="InterPro" id="IPR004881">
    <property type="entry name" value="Ribosome_biogen_GTPase_RsgA"/>
</dbReference>
<dbReference type="PROSITE" id="PS51721">
    <property type="entry name" value="G_CP"/>
    <property type="match status" value="1"/>
</dbReference>
<feature type="domain" description="EngC GTPase" evidence="11">
    <location>
        <begin position="114"/>
        <end position="262"/>
    </location>
</feature>
<dbReference type="GO" id="GO:0005525">
    <property type="term" value="F:GTP binding"/>
    <property type="evidence" value="ECO:0007669"/>
    <property type="project" value="UniProtKB-UniRule"/>
</dbReference>
<dbReference type="GO" id="GO:0019843">
    <property type="term" value="F:rRNA binding"/>
    <property type="evidence" value="ECO:0007669"/>
    <property type="project" value="UniProtKB-KW"/>
</dbReference>
<dbReference type="EC" id="3.6.1.-" evidence="10"/>
<dbReference type="NCBIfam" id="TIGR00157">
    <property type="entry name" value="ribosome small subunit-dependent GTPase A"/>
    <property type="match status" value="1"/>
</dbReference>
<feature type="binding site" evidence="10">
    <location>
        <begin position="206"/>
        <end position="214"/>
    </location>
    <ligand>
        <name>GTP</name>
        <dbReference type="ChEBI" id="CHEBI:37565"/>
    </ligand>
</feature>
<dbReference type="Gene3D" id="3.40.50.300">
    <property type="entry name" value="P-loop containing nucleotide triphosphate hydrolases"/>
    <property type="match status" value="1"/>
</dbReference>
<dbReference type="GO" id="GO:0005737">
    <property type="term" value="C:cytoplasm"/>
    <property type="evidence" value="ECO:0007669"/>
    <property type="project" value="UniProtKB-SubCell"/>
</dbReference>
<dbReference type="Pfam" id="PF03193">
    <property type="entry name" value="RsgA_GTPase"/>
    <property type="match status" value="1"/>
</dbReference>
<proteinExistence type="inferred from homology"/>
<evidence type="ECO:0000256" key="5">
    <source>
        <dbReference type="ARBA" id="ARBA00022741"/>
    </source>
</evidence>
<keyword evidence="4 10" id="KW-0699">rRNA-binding</keyword>
<dbReference type="HAMAP" id="MF_01820">
    <property type="entry name" value="GTPase_RsgA"/>
    <property type="match status" value="1"/>
</dbReference>
<dbReference type="EMBL" id="JACHHP010000005">
    <property type="protein sequence ID" value="MBB5209225.1"/>
    <property type="molecule type" value="Genomic_DNA"/>
</dbReference>
<dbReference type="Proteomes" id="UP000521199">
    <property type="component" value="Unassembled WGS sequence"/>
</dbReference>
<evidence type="ECO:0000256" key="3">
    <source>
        <dbReference type="ARBA" id="ARBA00022723"/>
    </source>
</evidence>
<comment type="cofactor">
    <cofactor evidence="10">
        <name>Zn(2+)</name>
        <dbReference type="ChEBI" id="CHEBI:29105"/>
    </cofactor>
    <text evidence="10">Binds 1 zinc ion per subunit.</text>
</comment>
<sequence>MTDAAAVPAPLRAYGWRDDAPAGVAFAAAGGGRVARVTEQHRSGYIVTDGARDFAAQSPAAWIRAGFDPVERAAVGDWVRLDADVDQILDLLPRSSLFKRGAAGEHQKTQPIAANVDTVFVVTGLDNDFNPRRLERYLVLIHGSGASPVVVLTKADRSDAVDALRAQLAQIEQGGVPIHAVNAKDAASVAQLHGYLAPGRTVVLVGSSGAGKSTLTNTLLGREKMKTNAVRGHDSRGRHTTTHRALLPLPQGACLIDTPGMRELKLTGDEDTVDAVFDDIDALAALCRFRDCKHDREPGCAVRAALEAGTLDPARWANYAKLQGELATAADAVAAQQARKGEARVQNKALQKRLDEKYGKR</sequence>
<dbReference type="InterPro" id="IPR027417">
    <property type="entry name" value="P-loop_NTPase"/>
</dbReference>
<gene>
    <name evidence="10" type="primary">rsgA</name>
    <name evidence="13" type="ORF">HNQ52_002788</name>
</gene>
<keyword evidence="8 10" id="KW-0694">RNA-binding</keyword>
<keyword evidence="6 10" id="KW-0378">Hydrolase</keyword>
<dbReference type="GO" id="GO:0003924">
    <property type="term" value="F:GTPase activity"/>
    <property type="evidence" value="ECO:0007669"/>
    <property type="project" value="UniProtKB-UniRule"/>
</dbReference>